<accession>A0AAD2JNF9</accession>
<dbReference type="EMBL" id="CAKOGP040002291">
    <property type="protein sequence ID" value="CAJ1966448.1"/>
    <property type="molecule type" value="Genomic_DNA"/>
</dbReference>
<evidence type="ECO:0000256" key="2">
    <source>
        <dbReference type="ARBA" id="ARBA00006824"/>
    </source>
</evidence>
<keyword evidence="5 6" id="KW-0472">Membrane</keyword>
<reference evidence="7" key="1">
    <citation type="submission" date="2023-08" db="EMBL/GenBank/DDBJ databases">
        <authorList>
            <person name="Audoor S."/>
            <person name="Bilcke G."/>
        </authorList>
    </citation>
    <scope>NUCLEOTIDE SEQUENCE</scope>
</reference>
<protein>
    <recommendedName>
        <fullName evidence="9">Peroxisomal membrane protein MPV17</fullName>
    </recommendedName>
</protein>
<sequence length="261" mass="29584">MEGNNTNSGIVIDEESLLLFRQQVNDDEKYYALYSQDSYLSSTAATDTVSASSIDEEEKYDTVVDNHNDGCLKRLWEAYYGALLTYPLLVKSLTAFVLLGFADVIAQCFERIRDSHNNSSAEEAFNLYRVARFGFFGLAGAPWTHYYYGWLDTVLPPTQNPWTWTTAIKVVIDQFLQAPALLAVMIMGMALMEGRGISGVTVDMENQYVEALIKNWELWIPATVVNIAFVKPDLRVLYDNLVFFFWTIFLSMLLNQAPDAP</sequence>
<keyword evidence="3 6" id="KW-0812">Transmembrane</keyword>
<keyword evidence="8" id="KW-1185">Reference proteome</keyword>
<evidence type="ECO:0000256" key="3">
    <source>
        <dbReference type="ARBA" id="ARBA00022692"/>
    </source>
</evidence>
<dbReference type="Pfam" id="PF04117">
    <property type="entry name" value="Mpv17_PMP22"/>
    <property type="match status" value="1"/>
</dbReference>
<comment type="subcellular location">
    <subcellularLocation>
        <location evidence="1">Membrane</location>
        <topology evidence="1">Multi-pass membrane protein</topology>
    </subcellularLocation>
</comment>
<feature type="transmembrane region" description="Helical" evidence="6">
    <location>
        <begin position="168"/>
        <end position="191"/>
    </location>
</feature>
<feature type="transmembrane region" description="Helical" evidence="6">
    <location>
        <begin position="130"/>
        <end position="148"/>
    </location>
</feature>
<comment type="caution">
    <text evidence="7">The sequence shown here is derived from an EMBL/GenBank/DDBJ whole genome shotgun (WGS) entry which is preliminary data.</text>
</comment>
<evidence type="ECO:0008006" key="9">
    <source>
        <dbReference type="Google" id="ProtNLM"/>
    </source>
</evidence>
<evidence type="ECO:0000256" key="6">
    <source>
        <dbReference type="RuleBase" id="RU363053"/>
    </source>
</evidence>
<dbReference type="Proteomes" id="UP001295423">
    <property type="component" value="Unassembled WGS sequence"/>
</dbReference>
<feature type="transmembrane region" description="Helical" evidence="6">
    <location>
        <begin position="236"/>
        <end position="254"/>
    </location>
</feature>
<evidence type="ECO:0000313" key="7">
    <source>
        <dbReference type="EMBL" id="CAJ1966448.1"/>
    </source>
</evidence>
<dbReference type="InterPro" id="IPR007248">
    <property type="entry name" value="Mpv17_PMP22"/>
</dbReference>
<dbReference type="PANTHER" id="PTHR11266">
    <property type="entry name" value="PEROXISOMAL MEMBRANE PROTEIN 2, PXMP2 MPV17"/>
    <property type="match status" value="1"/>
</dbReference>
<dbReference type="GO" id="GO:0016020">
    <property type="term" value="C:membrane"/>
    <property type="evidence" value="ECO:0007669"/>
    <property type="project" value="UniProtKB-SubCell"/>
</dbReference>
<dbReference type="PANTHER" id="PTHR11266:SF80">
    <property type="entry name" value="PEROXISOMAL MEMBRANE PROTEIN 2"/>
    <property type="match status" value="1"/>
</dbReference>
<evidence type="ECO:0000256" key="4">
    <source>
        <dbReference type="ARBA" id="ARBA00022989"/>
    </source>
</evidence>
<name>A0AAD2JNF9_9STRA</name>
<feature type="transmembrane region" description="Helical" evidence="6">
    <location>
        <begin position="88"/>
        <end position="109"/>
    </location>
</feature>
<keyword evidence="4 6" id="KW-1133">Transmembrane helix</keyword>
<dbReference type="AlphaFoldDB" id="A0AAD2JNF9"/>
<dbReference type="GO" id="GO:0005737">
    <property type="term" value="C:cytoplasm"/>
    <property type="evidence" value="ECO:0007669"/>
    <property type="project" value="TreeGrafter"/>
</dbReference>
<comment type="similarity">
    <text evidence="2 6">Belongs to the peroxisomal membrane protein PXMP2/4 family.</text>
</comment>
<evidence type="ECO:0000256" key="1">
    <source>
        <dbReference type="ARBA" id="ARBA00004141"/>
    </source>
</evidence>
<evidence type="ECO:0000256" key="5">
    <source>
        <dbReference type="ARBA" id="ARBA00023136"/>
    </source>
</evidence>
<organism evidence="7 8">
    <name type="scientific">Cylindrotheca closterium</name>
    <dbReference type="NCBI Taxonomy" id="2856"/>
    <lineage>
        <taxon>Eukaryota</taxon>
        <taxon>Sar</taxon>
        <taxon>Stramenopiles</taxon>
        <taxon>Ochrophyta</taxon>
        <taxon>Bacillariophyta</taxon>
        <taxon>Bacillariophyceae</taxon>
        <taxon>Bacillariophycidae</taxon>
        <taxon>Bacillariales</taxon>
        <taxon>Bacillariaceae</taxon>
        <taxon>Cylindrotheca</taxon>
    </lineage>
</organism>
<evidence type="ECO:0000313" key="8">
    <source>
        <dbReference type="Proteomes" id="UP001295423"/>
    </source>
</evidence>
<gene>
    <name evidence="7" type="ORF">CYCCA115_LOCUS22031</name>
</gene>
<proteinExistence type="inferred from homology"/>